<reference evidence="2 3" key="1">
    <citation type="submission" date="2021-06" db="EMBL/GenBank/DDBJ databases">
        <title>Caerostris extrusa draft genome.</title>
        <authorList>
            <person name="Kono N."/>
            <person name="Arakawa K."/>
        </authorList>
    </citation>
    <scope>NUCLEOTIDE SEQUENCE [LARGE SCALE GENOMIC DNA]</scope>
</reference>
<proteinExistence type="predicted"/>
<keyword evidence="1" id="KW-0472">Membrane</keyword>
<comment type="caution">
    <text evidence="2">The sequence shown here is derived from an EMBL/GenBank/DDBJ whole genome shotgun (WGS) entry which is preliminary data.</text>
</comment>
<keyword evidence="3" id="KW-1185">Reference proteome</keyword>
<accession>A0AAV4Q5B8</accession>
<evidence type="ECO:0000313" key="2">
    <source>
        <dbReference type="EMBL" id="GIY04873.1"/>
    </source>
</evidence>
<dbReference type="AlphaFoldDB" id="A0AAV4Q5B8"/>
<dbReference type="EMBL" id="BPLR01005763">
    <property type="protein sequence ID" value="GIY04873.1"/>
    <property type="molecule type" value="Genomic_DNA"/>
</dbReference>
<name>A0AAV4Q5B8_CAEEX</name>
<gene>
    <name evidence="2" type="ORF">CEXT_400381</name>
</gene>
<keyword evidence="1" id="KW-1133">Transmembrane helix</keyword>
<protein>
    <submittedName>
        <fullName evidence="2">Uncharacterized protein</fullName>
    </submittedName>
</protein>
<evidence type="ECO:0000313" key="3">
    <source>
        <dbReference type="Proteomes" id="UP001054945"/>
    </source>
</evidence>
<dbReference type="Proteomes" id="UP001054945">
    <property type="component" value="Unassembled WGS sequence"/>
</dbReference>
<keyword evidence="1" id="KW-0812">Transmembrane</keyword>
<sequence>MSNRSGQWSLMKPALNFAVFDTACIPGCTFKGVVVHAHYGLLIISGTPSIGSAMAFEVFLITGRVFISLRKASFPRRVSAVRRSGESSLFNFLQVGGLDLVFCGFSITT</sequence>
<evidence type="ECO:0000256" key="1">
    <source>
        <dbReference type="SAM" id="Phobius"/>
    </source>
</evidence>
<feature type="transmembrane region" description="Helical" evidence="1">
    <location>
        <begin position="39"/>
        <end position="67"/>
    </location>
</feature>
<organism evidence="2 3">
    <name type="scientific">Caerostris extrusa</name>
    <name type="common">Bark spider</name>
    <name type="synonym">Caerostris bankana</name>
    <dbReference type="NCBI Taxonomy" id="172846"/>
    <lineage>
        <taxon>Eukaryota</taxon>
        <taxon>Metazoa</taxon>
        <taxon>Ecdysozoa</taxon>
        <taxon>Arthropoda</taxon>
        <taxon>Chelicerata</taxon>
        <taxon>Arachnida</taxon>
        <taxon>Araneae</taxon>
        <taxon>Araneomorphae</taxon>
        <taxon>Entelegynae</taxon>
        <taxon>Araneoidea</taxon>
        <taxon>Araneidae</taxon>
        <taxon>Caerostris</taxon>
    </lineage>
</organism>